<keyword evidence="5" id="KW-0732">Signal</keyword>
<dbReference type="SUPFAM" id="SSF89392">
    <property type="entry name" value="Prokaryotic lipoproteins and lipoprotein localization factors"/>
    <property type="match status" value="1"/>
</dbReference>
<dbReference type="GO" id="GO:0030313">
    <property type="term" value="C:cell envelope"/>
    <property type="evidence" value="ECO:0007669"/>
    <property type="project" value="UniProtKB-SubCell"/>
</dbReference>
<feature type="compositionally biased region" description="Low complexity" evidence="4">
    <location>
        <begin position="23"/>
        <end position="56"/>
    </location>
</feature>
<reference evidence="6 7" key="1">
    <citation type="submission" date="2017-10" db="EMBL/GenBank/DDBJ databases">
        <title>Sequencing the genomes of 1000 actinobacteria strains.</title>
        <authorList>
            <person name="Klenk H.-P."/>
        </authorList>
    </citation>
    <scope>NUCLEOTIDE SEQUENCE [LARGE SCALE GENOMIC DNA]</scope>
    <source>
        <strain evidence="6 7">DSM 15597</strain>
    </source>
</reference>
<dbReference type="InterPro" id="IPR009830">
    <property type="entry name" value="LppX/LprAFG"/>
</dbReference>
<comment type="subcellular location">
    <subcellularLocation>
        <location evidence="1">Cell envelope</location>
    </subcellularLocation>
</comment>
<dbReference type="AlphaFoldDB" id="A0A2A9CPP0"/>
<organism evidence="6 7">
    <name type="scientific">Propionicimonas paludicola</name>
    <dbReference type="NCBI Taxonomy" id="185243"/>
    <lineage>
        <taxon>Bacteria</taxon>
        <taxon>Bacillati</taxon>
        <taxon>Actinomycetota</taxon>
        <taxon>Actinomycetes</taxon>
        <taxon>Propionibacteriales</taxon>
        <taxon>Nocardioidaceae</taxon>
        <taxon>Propionicimonas</taxon>
    </lineage>
</organism>
<evidence type="ECO:0000256" key="1">
    <source>
        <dbReference type="ARBA" id="ARBA00004196"/>
    </source>
</evidence>
<evidence type="ECO:0000313" key="6">
    <source>
        <dbReference type="EMBL" id="PFG16417.1"/>
    </source>
</evidence>
<feature type="signal peptide" evidence="5">
    <location>
        <begin position="1"/>
        <end position="26"/>
    </location>
</feature>
<evidence type="ECO:0000256" key="5">
    <source>
        <dbReference type="SAM" id="SignalP"/>
    </source>
</evidence>
<feature type="chain" id="PRO_5013196637" evidence="5">
    <location>
        <begin position="27"/>
        <end position="258"/>
    </location>
</feature>
<keyword evidence="3" id="KW-1003">Cell membrane</keyword>
<proteinExistence type="inferred from homology"/>
<sequence>MFHKLGLTAAAVGLVLVAGCSTPAPAQSQQAPSQPSASSAAPATSAAPQSSPAQPAGDSAIDDFVAKVGNGLDGVKSYHLKMSMSSAGQQMTFEGDVDAADPKHPNQHLSMDLGKMTIEMITIGKDSYMKGLLGSGWVKVSEDVASQTTTAEIDQSKWLAQNKDAFKKVENLGTESVGGANTTHYRLTLDAAALKDLGSDAGASGEVAYDAWLDDSGLMRKAVFDLNTGKAPLKMEVLLTKVNEPVTIKPPAKFTTMG</sequence>
<dbReference type="Pfam" id="PF07161">
    <property type="entry name" value="LppX_LprAFG"/>
    <property type="match status" value="1"/>
</dbReference>
<name>A0A2A9CPP0_9ACTN</name>
<dbReference type="InterPro" id="IPR029046">
    <property type="entry name" value="LolA/LolB/LppX"/>
</dbReference>
<evidence type="ECO:0000256" key="3">
    <source>
        <dbReference type="ARBA" id="ARBA00022475"/>
    </source>
</evidence>
<evidence type="ECO:0000313" key="7">
    <source>
        <dbReference type="Proteomes" id="UP000226079"/>
    </source>
</evidence>
<feature type="region of interest" description="Disordered" evidence="4">
    <location>
        <begin position="23"/>
        <end position="59"/>
    </location>
</feature>
<dbReference type="RefSeq" id="WP_098459957.1">
    <property type="nucleotide sequence ID" value="NZ_PDJC01000001.1"/>
</dbReference>
<keyword evidence="7" id="KW-1185">Reference proteome</keyword>
<protein>
    <submittedName>
        <fullName evidence="6">Uncharacterized protein DUF1396</fullName>
    </submittedName>
</protein>
<dbReference type="Proteomes" id="UP000226079">
    <property type="component" value="Unassembled WGS sequence"/>
</dbReference>
<evidence type="ECO:0000256" key="4">
    <source>
        <dbReference type="SAM" id="MobiDB-lite"/>
    </source>
</evidence>
<dbReference type="PROSITE" id="PS51257">
    <property type="entry name" value="PROKAR_LIPOPROTEIN"/>
    <property type="match status" value="1"/>
</dbReference>
<dbReference type="Gene3D" id="2.50.20.20">
    <property type="match status" value="1"/>
</dbReference>
<dbReference type="OrthoDB" id="3781094at2"/>
<comment type="caution">
    <text evidence="6">The sequence shown here is derived from an EMBL/GenBank/DDBJ whole genome shotgun (WGS) entry which is preliminary data.</text>
</comment>
<gene>
    <name evidence="6" type="ORF">ATK74_0955</name>
</gene>
<evidence type="ECO:0000256" key="2">
    <source>
        <dbReference type="ARBA" id="ARBA00009194"/>
    </source>
</evidence>
<keyword evidence="3" id="KW-0472">Membrane</keyword>
<accession>A0A2A9CPP0</accession>
<dbReference type="EMBL" id="PDJC01000001">
    <property type="protein sequence ID" value="PFG16417.1"/>
    <property type="molecule type" value="Genomic_DNA"/>
</dbReference>
<comment type="similarity">
    <text evidence="2">Belongs to the LppX/LprAFG lipoprotein family.</text>
</comment>